<organism evidence="2 3">
    <name type="scientific">Butyrivibrio proteoclasticus (strain ATCC 51982 / DSM 14932 / B316)</name>
    <name type="common">Clostridium proteoclasticum</name>
    <dbReference type="NCBI Taxonomy" id="515622"/>
    <lineage>
        <taxon>Bacteria</taxon>
        <taxon>Bacillati</taxon>
        <taxon>Bacillota</taxon>
        <taxon>Clostridia</taxon>
        <taxon>Lachnospirales</taxon>
        <taxon>Lachnospiraceae</taxon>
        <taxon>Butyrivibrio</taxon>
    </lineage>
</organism>
<accession>E0RWT4</accession>
<dbReference type="eggNOG" id="ENOG5030G3S">
    <property type="taxonomic scope" value="Bacteria"/>
</dbReference>
<keyword evidence="3" id="KW-1185">Reference proteome</keyword>
<feature type="signal peptide" evidence="1">
    <location>
        <begin position="1"/>
        <end position="25"/>
    </location>
</feature>
<dbReference type="HOGENOM" id="CLU_914255_0_0_9"/>
<sequence>MRKRLLALILIICLCSIVASNICYAHDSAEEHNKELEKVLFEEGFSKYKSDEVKRAVRALELASYLSIDQFHGNGESQFDELKRLGYGGFLSFSSIDYYEDLTGTTKNDGTAVQISAQNHRKYTHQGWEMNFQNDNVNKFMEKRRSILLGTVNSVFGFRKVTFLIGYDERCKSLSGIIYYVHILGDYAEADKYTKISLLPPLAGNMSKDPTKEALIPSLKKYIETLFADQQSDDDYKDLLKGLEKIEKEAFKIEDTIGGVNTDEEFEKYHNYSTQVLELLMKHIPNLLKEEQFFSDVFYSEKAA</sequence>
<dbReference type="Proteomes" id="UP000001299">
    <property type="component" value="Chromosome 1"/>
</dbReference>
<dbReference type="AlphaFoldDB" id="E0RWT4"/>
<name>E0RWT4_BUTPB</name>
<dbReference type="STRING" id="515622.bpr_I1876"/>
<gene>
    <name evidence="2" type="ordered locus">bpr_I1876</name>
</gene>
<dbReference type="RefSeq" id="WP_013281264.1">
    <property type="nucleotide sequence ID" value="NC_014387.1"/>
</dbReference>
<evidence type="ECO:0000256" key="1">
    <source>
        <dbReference type="SAM" id="SignalP"/>
    </source>
</evidence>
<keyword evidence="1" id="KW-0732">Signal</keyword>
<dbReference type="EMBL" id="CP001810">
    <property type="protein sequence ID" value="ADL34610.1"/>
    <property type="molecule type" value="Genomic_DNA"/>
</dbReference>
<evidence type="ECO:0000313" key="2">
    <source>
        <dbReference type="EMBL" id="ADL34610.1"/>
    </source>
</evidence>
<reference evidence="2 3" key="1">
    <citation type="journal article" date="2010" name="PLoS ONE">
        <title>The glycobiome of the rumen bacterium Butyrivibrio proteoclasticus B316(T) highlights adaptation to a polysaccharide-rich environment.</title>
        <authorList>
            <person name="Kelly W.J."/>
            <person name="Leahy S.C."/>
            <person name="Altermann E."/>
            <person name="Yeoman C.J."/>
            <person name="Dunne J.C."/>
            <person name="Kong Z."/>
            <person name="Pacheco D.M."/>
            <person name="Li D."/>
            <person name="Noel S.J."/>
            <person name="Moon C.D."/>
            <person name="Cookson A.L."/>
            <person name="Attwood G.T."/>
        </authorList>
    </citation>
    <scope>NUCLEOTIDE SEQUENCE [LARGE SCALE GENOMIC DNA]</scope>
    <source>
        <strain evidence="3">ATCC 51982 / DSM 14932 / B316</strain>
    </source>
</reference>
<dbReference type="KEGG" id="bpb:bpr_I1876"/>
<protein>
    <submittedName>
        <fullName evidence="2">Uncharacterized protein</fullName>
    </submittedName>
</protein>
<proteinExistence type="predicted"/>
<feature type="chain" id="PRO_5003139792" evidence="1">
    <location>
        <begin position="26"/>
        <end position="304"/>
    </location>
</feature>
<evidence type="ECO:0000313" key="3">
    <source>
        <dbReference type="Proteomes" id="UP000001299"/>
    </source>
</evidence>